<evidence type="ECO:0000313" key="1">
    <source>
        <dbReference type="EMBL" id="MFM0243316.1"/>
    </source>
</evidence>
<feature type="non-terminal residue" evidence="1">
    <location>
        <position position="1"/>
    </location>
</feature>
<keyword evidence="2" id="KW-1185">Reference proteome</keyword>
<comment type="caution">
    <text evidence="1">The sequence shown here is derived from an EMBL/GenBank/DDBJ whole genome shotgun (WGS) entry which is preliminary data.</text>
</comment>
<gene>
    <name evidence="1" type="ORF">PQR03_34765</name>
</gene>
<sequence>MRLSTIGHEAEMLLALLTMCTGEGFDQFSSMAEHLQHAALTAATDLASKINRIADGVEHV</sequence>
<evidence type="ECO:0000313" key="2">
    <source>
        <dbReference type="Proteomes" id="UP001629274"/>
    </source>
</evidence>
<reference evidence="1 2" key="1">
    <citation type="journal article" date="2024" name="Chem. Sci.">
        <title>Discovery of megapolipeptins by genome mining of a Burkholderiales bacteria collection.</title>
        <authorList>
            <person name="Paulo B.S."/>
            <person name="Recchia M.J.J."/>
            <person name="Lee S."/>
            <person name="Fergusson C.H."/>
            <person name="Romanowski S.B."/>
            <person name="Hernandez A."/>
            <person name="Krull N."/>
            <person name="Liu D.Y."/>
            <person name="Cavanagh H."/>
            <person name="Bos A."/>
            <person name="Gray C.A."/>
            <person name="Murphy B.T."/>
            <person name="Linington R.G."/>
            <person name="Eustaquio A.S."/>
        </authorList>
    </citation>
    <scope>NUCLEOTIDE SEQUENCE [LARGE SCALE GENOMIC DNA]</scope>
    <source>
        <strain evidence="1 2">RL17-351-BIE-A</strain>
    </source>
</reference>
<organism evidence="1 2">
    <name type="scientific">Paraburkholderia phytofirmans</name>
    <dbReference type="NCBI Taxonomy" id="261302"/>
    <lineage>
        <taxon>Bacteria</taxon>
        <taxon>Pseudomonadati</taxon>
        <taxon>Pseudomonadota</taxon>
        <taxon>Betaproteobacteria</taxon>
        <taxon>Burkholderiales</taxon>
        <taxon>Burkholderiaceae</taxon>
        <taxon>Paraburkholderia</taxon>
    </lineage>
</organism>
<dbReference type="RefSeq" id="WP_408264928.1">
    <property type="nucleotide sequence ID" value="NZ_JAQQCK010000048.1"/>
</dbReference>
<proteinExistence type="predicted"/>
<name>A0ABW9BS77_9BURK</name>
<dbReference type="EMBL" id="JAQQDR010000042">
    <property type="protein sequence ID" value="MFM0243316.1"/>
    <property type="molecule type" value="Genomic_DNA"/>
</dbReference>
<dbReference type="Proteomes" id="UP001629274">
    <property type="component" value="Unassembled WGS sequence"/>
</dbReference>
<protein>
    <submittedName>
        <fullName evidence="1">Uncharacterized protein</fullName>
    </submittedName>
</protein>
<accession>A0ABW9BS77</accession>